<dbReference type="AlphaFoldDB" id="A0A543K9E9"/>
<dbReference type="EMBL" id="VFPT01000001">
    <property type="protein sequence ID" value="TQM91608.1"/>
    <property type="molecule type" value="Genomic_DNA"/>
</dbReference>
<dbReference type="Proteomes" id="UP000320582">
    <property type="component" value="Unassembled WGS sequence"/>
</dbReference>
<evidence type="ECO:0000313" key="10">
    <source>
        <dbReference type="EMBL" id="TQM94774.1"/>
    </source>
</evidence>
<name>A0A543K9E9_9RHOB</name>
<evidence type="ECO:0000259" key="2">
    <source>
        <dbReference type="Pfam" id="PF13592"/>
    </source>
</evidence>
<evidence type="ECO:0000313" key="4">
    <source>
        <dbReference type="EMBL" id="TQM90456.1"/>
    </source>
</evidence>
<protein>
    <submittedName>
        <fullName evidence="6">Transposase</fullName>
    </submittedName>
</protein>
<dbReference type="EMBL" id="VFPT01000002">
    <property type="protein sequence ID" value="TQM90456.1"/>
    <property type="molecule type" value="Genomic_DNA"/>
</dbReference>
<dbReference type="EMBL" id="VFPT01000002">
    <property type="protein sequence ID" value="TQM90414.1"/>
    <property type="molecule type" value="Genomic_DNA"/>
</dbReference>
<evidence type="ECO:0000313" key="6">
    <source>
        <dbReference type="EMBL" id="TQM91711.1"/>
    </source>
</evidence>
<dbReference type="EMBL" id="VFPT01000001">
    <property type="protein sequence ID" value="TQM91711.1"/>
    <property type="molecule type" value="Genomic_DNA"/>
</dbReference>
<proteinExistence type="predicted"/>
<evidence type="ECO:0000313" key="3">
    <source>
        <dbReference type="EMBL" id="TQM90414.1"/>
    </source>
</evidence>
<dbReference type="Pfam" id="PF13358">
    <property type="entry name" value="DDE_3"/>
    <property type="match status" value="1"/>
</dbReference>
<dbReference type="EMBL" id="VFPT01000001">
    <property type="protein sequence ID" value="TQM93237.1"/>
    <property type="molecule type" value="Genomic_DNA"/>
</dbReference>
<dbReference type="InterPro" id="IPR025959">
    <property type="entry name" value="Winged_HTH_dom"/>
</dbReference>
<evidence type="ECO:0000259" key="1">
    <source>
        <dbReference type="Pfam" id="PF13358"/>
    </source>
</evidence>
<dbReference type="Pfam" id="PF13592">
    <property type="entry name" value="HTH_33"/>
    <property type="match status" value="1"/>
</dbReference>
<comment type="caution">
    <text evidence="6">The sequence shown here is derived from an EMBL/GenBank/DDBJ whole genome shotgun (WGS) entry which is preliminary data.</text>
</comment>
<dbReference type="OrthoDB" id="565387at2"/>
<evidence type="ECO:0000313" key="5">
    <source>
        <dbReference type="EMBL" id="TQM91608.1"/>
    </source>
</evidence>
<dbReference type="RefSeq" id="WP_142079384.1">
    <property type="nucleotide sequence ID" value="NZ_VFPT01000001.1"/>
</dbReference>
<keyword evidence="11" id="KW-1185">Reference proteome</keyword>
<dbReference type="SUPFAM" id="SSF46689">
    <property type="entry name" value="Homeodomain-like"/>
    <property type="match status" value="1"/>
</dbReference>
<dbReference type="InterPro" id="IPR036397">
    <property type="entry name" value="RNaseH_sf"/>
</dbReference>
<feature type="domain" description="Winged helix-turn helix" evidence="2">
    <location>
        <begin position="105"/>
        <end position="157"/>
    </location>
</feature>
<sequence>MRIEPKFLTSSERAELMSCVRRHREDHGVARRANAILLLDEGKSCQLIAEFLYLDDDTVRLWYKAYREGGWDLLSTDGWKGGQSRMTSAQEAELSAWLEDRFCRSTTEVRAHISATYGLEYSHSGCIKLLTRLGFEYRKPKGLPRVAPAAAQAAFIEMYQRLLNELGADEAVYFADAVHPEYQTKPAYGWVKAGTNPAVQTTAGRGRVNIHGALNLETFDLSFVEPITVDGISAVQLLAKIEASNPYKRLIHVIWDNAAYHKGQEVRDFLARPDCRIHLIPLPPYCPHLNPIERLWAVMHRCVTHNQYYPTQKQFADAILAFFRKTLPNEWRSFRDTISDNFRVISHDNFRVFA</sequence>
<dbReference type="Gene3D" id="3.30.420.10">
    <property type="entry name" value="Ribonuclease H-like superfamily/Ribonuclease H"/>
    <property type="match status" value="1"/>
</dbReference>
<accession>A0A543K9E9</accession>
<dbReference type="EMBL" id="VFPT01000001">
    <property type="protein sequence ID" value="TQM93306.1"/>
    <property type="molecule type" value="Genomic_DNA"/>
</dbReference>
<evidence type="ECO:0000313" key="11">
    <source>
        <dbReference type="Proteomes" id="UP000320582"/>
    </source>
</evidence>
<feature type="domain" description="Tc1-like transposase DDE" evidence="1">
    <location>
        <begin position="172"/>
        <end position="315"/>
    </location>
</feature>
<dbReference type="GO" id="GO:0003676">
    <property type="term" value="F:nucleic acid binding"/>
    <property type="evidence" value="ECO:0007669"/>
    <property type="project" value="InterPro"/>
</dbReference>
<reference evidence="6 11" key="1">
    <citation type="submission" date="2019-06" db="EMBL/GenBank/DDBJ databases">
        <title>Genomic Encyclopedia of Archaeal and Bacterial Type Strains, Phase II (KMG-II): from individual species to whole genera.</title>
        <authorList>
            <person name="Goeker M."/>
        </authorList>
    </citation>
    <scope>NUCLEOTIDE SEQUENCE [LARGE SCALE GENOMIC DNA]</scope>
    <source>
        <strain evidence="6 11">DSM 18423</strain>
    </source>
</reference>
<evidence type="ECO:0000313" key="7">
    <source>
        <dbReference type="EMBL" id="TQM92442.1"/>
    </source>
</evidence>
<dbReference type="InterPro" id="IPR047655">
    <property type="entry name" value="Transpos_IS630-like"/>
</dbReference>
<dbReference type="EMBL" id="VFPT01000001">
    <property type="protein sequence ID" value="TQM94774.1"/>
    <property type="molecule type" value="Genomic_DNA"/>
</dbReference>
<dbReference type="NCBIfam" id="NF033545">
    <property type="entry name" value="transpos_IS630"/>
    <property type="match status" value="1"/>
</dbReference>
<dbReference type="InterPro" id="IPR009057">
    <property type="entry name" value="Homeodomain-like_sf"/>
</dbReference>
<dbReference type="Pfam" id="PF13551">
    <property type="entry name" value="HTH_29"/>
    <property type="match status" value="1"/>
</dbReference>
<evidence type="ECO:0000313" key="8">
    <source>
        <dbReference type="EMBL" id="TQM93237.1"/>
    </source>
</evidence>
<dbReference type="InterPro" id="IPR038717">
    <property type="entry name" value="Tc1-like_DDE_dom"/>
</dbReference>
<dbReference type="EMBL" id="VFPT01000001">
    <property type="protein sequence ID" value="TQM92442.1"/>
    <property type="molecule type" value="Genomic_DNA"/>
</dbReference>
<organism evidence="6 11">
    <name type="scientific">Roseinatronobacter monicus</name>
    <dbReference type="NCBI Taxonomy" id="393481"/>
    <lineage>
        <taxon>Bacteria</taxon>
        <taxon>Pseudomonadati</taxon>
        <taxon>Pseudomonadota</taxon>
        <taxon>Alphaproteobacteria</taxon>
        <taxon>Rhodobacterales</taxon>
        <taxon>Paracoccaceae</taxon>
        <taxon>Roseinatronobacter</taxon>
    </lineage>
</organism>
<evidence type="ECO:0000313" key="9">
    <source>
        <dbReference type="EMBL" id="TQM93306.1"/>
    </source>
</evidence>
<gene>
    <name evidence="5" type="ORF">BD293_0180</name>
    <name evidence="6" type="ORF">BD293_0286</name>
    <name evidence="7" type="ORF">BD293_1049</name>
    <name evidence="8" type="ORF">BD293_1867</name>
    <name evidence="9" type="ORF">BD293_1938</name>
    <name evidence="10" type="ORF">BD293_3462</name>
    <name evidence="3" type="ORF">BD293_3794</name>
    <name evidence="4" type="ORF">BD293_3842</name>
</gene>